<dbReference type="Proteomes" id="UP000813068">
    <property type="component" value="Unassembled WGS sequence"/>
</dbReference>
<comment type="caution">
    <text evidence="1">The sequence shown here is derived from an EMBL/GenBank/DDBJ whole genome shotgun (WGS) entry which is preliminary data.</text>
</comment>
<evidence type="ECO:0000313" key="1">
    <source>
        <dbReference type="EMBL" id="MBV2132485.1"/>
    </source>
</evidence>
<protein>
    <recommendedName>
        <fullName evidence="3">Lipoprotein</fullName>
    </recommendedName>
</protein>
<gene>
    <name evidence="1" type="ORF">KRX52_06665</name>
</gene>
<dbReference type="RefSeq" id="WP_217680760.1">
    <property type="nucleotide sequence ID" value="NZ_JAHRGL010000015.1"/>
</dbReference>
<name>A0ABS6MUL0_9GAMM</name>
<sequence>MPRLALIFCFLISSCIAYLYKGASDARWALDLVGGESVVESQKDILRDDENFMRAIKINPSKADFHAIEKTPLCTDISMDCADKAMSKTNFITIFTGNGKPSADLLNAYLKEAGYADLGCHAKHEISRVITETSYLLAREGNKEKAAQLIDKIKANGGLDFSINNYLCGIYFSERPYLARAYMYHLSILLGIAQGKYSSEWLYLYYKTGFFES</sequence>
<evidence type="ECO:0000313" key="2">
    <source>
        <dbReference type="Proteomes" id="UP000813068"/>
    </source>
</evidence>
<dbReference type="EMBL" id="JAHRGL010000015">
    <property type="protein sequence ID" value="MBV2132485.1"/>
    <property type="molecule type" value="Genomic_DNA"/>
</dbReference>
<reference evidence="1 2" key="1">
    <citation type="submission" date="2021-06" db="EMBL/GenBank/DDBJ databases">
        <title>Differences between aerobic and microaerobic xylene degrading microbial communities.</title>
        <authorList>
            <person name="Banerjee S."/>
            <person name="Tancsics A."/>
        </authorList>
    </citation>
    <scope>NUCLEOTIDE SEQUENCE [LARGE SCALE GENOMIC DNA]</scope>
    <source>
        <strain evidence="1 2">MAP12</strain>
    </source>
</reference>
<organism evidence="1 2">
    <name type="scientific">Geopseudomonas aromaticivorans</name>
    <dbReference type="NCBI Taxonomy" id="2849492"/>
    <lineage>
        <taxon>Bacteria</taxon>
        <taxon>Pseudomonadati</taxon>
        <taxon>Pseudomonadota</taxon>
        <taxon>Gammaproteobacteria</taxon>
        <taxon>Pseudomonadales</taxon>
        <taxon>Pseudomonadaceae</taxon>
        <taxon>Geopseudomonas</taxon>
    </lineage>
</organism>
<evidence type="ECO:0008006" key="3">
    <source>
        <dbReference type="Google" id="ProtNLM"/>
    </source>
</evidence>
<accession>A0ABS6MUL0</accession>
<keyword evidence="2" id="KW-1185">Reference proteome</keyword>
<proteinExistence type="predicted"/>
<dbReference type="PROSITE" id="PS51257">
    <property type="entry name" value="PROKAR_LIPOPROTEIN"/>
    <property type="match status" value="1"/>
</dbReference>